<dbReference type="PANTHER" id="PTHR42756:SF1">
    <property type="entry name" value="TRANSCRIPTIONAL REPRESSOR OF EMRAB OPERON"/>
    <property type="match status" value="1"/>
</dbReference>
<dbReference type="PRINTS" id="PR00598">
    <property type="entry name" value="HTHMARR"/>
</dbReference>
<dbReference type="SMART" id="SM00347">
    <property type="entry name" value="HTH_MARR"/>
    <property type="match status" value="1"/>
</dbReference>
<dbReference type="InterPro" id="IPR011991">
    <property type="entry name" value="ArsR-like_HTH"/>
</dbReference>
<dbReference type="InterPro" id="IPR000835">
    <property type="entry name" value="HTH_MarR-typ"/>
</dbReference>
<sequence length="148" mass="17150">MHLEMGSFCMEHDILQANVLDYALTKYLKSTKKLDEATIPKSINNIRGFILRIIYRHGTCTIKDILQEVTLSPSATTTALNHLEKEGFVERSRNNEDRRTVWMTLSESGKMAAMQMIENRQMLIDELFEALTEEEKNTFFSLVEKVMK</sequence>
<dbReference type="PATRIC" id="fig|1126211.3.peg.3925"/>
<dbReference type="Proteomes" id="UP000002878">
    <property type="component" value="Chromosome"/>
</dbReference>
<feature type="domain" description="HTH marR-type" evidence="4">
    <location>
        <begin position="17"/>
        <end position="148"/>
    </location>
</feature>
<name>I2CBE4_BACAY</name>
<dbReference type="HOGENOM" id="CLU_083287_27_4_9"/>
<keyword evidence="2" id="KW-0238">DNA-binding</keyword>
<dbReference type="PROSITE" id="PS50995">
    <property type="entry name" value="HTH_MARR_2"/>
    <property type="match status" value="1"/>
</dbReference>
<dbReference type="CDD" id="cd00090">
    <property type="entry name" value="HTH_ARSR"/>
    <property type="match status" value="1"/>
</dbReference>
<evidence type="ECO:0000256" key="1">
    <source>
        <dbReference type="ARBA" id="ARBA00023015"/>
    </source>
</evidence>
<evidence type="ECO:0000313" key="6">
    <source>
        <dbReference type="Proteomes" id="UP000002878"/>
    </source>
</evidence>
<evidence type="ECO:0000313" key="5">
    <source>
        <dbReference type="EMBL" id="AFJ63968.1"/>
    </source>
</evidence>
<organism evidence="5 6">
    <name type="scientific">Bacillus amyloliquefaciens (strain Y2)</name>
    <name type="common">Bacillus amyloliquefaciens subsp. plantarum (strain B9601-Y2)</name>
    <dbReference type="NCBI Taxonomy" id="1155777"/>
    <lineage>
        <taxon>Bacteria</taxon>
        <taxon>Bacillati</taxon>
        <taxon>Bacillota</taxon>
        <taxon>Bacilli</taxon>
        <taxon>Bacillales</taxon>
        <taxon>Bacillaceae</taxon>
        <taxon>Bacillus</taxon>
        <taxon>Bacillus amyloliquefaciens group</taxon>
    </lineage>
</organism>
<dbReference type="KEGG" id="bqy:MUS_4126"/>
<protein>
    <submittedName>
        <fullName evidence="5">MarR family transcriptional regulator</fullName>
    </submittedName>
</protein>
<evidence type="ECO:0000256" key="2">
    <source>
        <dbReference type="ARBA" id="ARBA00023125"/>
    </source>
</evidence>
<keyword evidence="3" id="KW-0804">Transcription</keyword>
<evidence type="ECO:0000256" key="3">
    <source>
        <dbReference type="ARBA" id="ARBA00023163"/>
    </source>
</evidence>
<dbReference type="Gene3D" id="1.10.10.10">
    <property type="entry name" value="Winged helix-like DNA-binding domain superfamily/Winged helix DNA-binding domain"/>
    <property type="match status" value="1"/>
</dbReference>
<keyword evidence="1" id="KW-0805">Transcription regulation</keyword>
<proteinExistence type="predicted"/>
<dbReference type="Pfam" id="PF01047">
    <property type="entry name" value="MarR"/>
    <property type="match status" value="1"/>
</dbReference>
<dbReference type="PANTHER" id="PTHR42756">
    <property type="entry name" value="TRANSCRIPTIONAL REGULATOR, MARR"/>
    <property type="match status" value="1"/>
</dbReference>
<dbReference type="GO" id="GO:0003700">
    <property type="term" value="F:DNA-binding transcription factor activity"/>
    <property type="evidence" value="ECO:0007669"/>
    <property type="project" value="InterPro"/>
</dbReference>
<reference evidence="5 6" key="1">
    <citation type="journal article" date="2012" name="J. Biotechnol.">
        <title>Genome sequence of the plant growth promoting strain Bacillus amyloliquefaciens subsp. plantarum B9601-Y2 and expression of mersacidin and other secondary metabolites.</title>
        <authorList>
            <person name="He P."/>
            <person name="Hao K."/>
            <person name="Blom J."/>
            <person name="Ruckert C."/>
            <person name="Vater J."/>
            <person name="Mao Z."/>
            <person name="Wu Y."/>
            <person name="Hou M."/>
            <person name="He P."/>
            <person name="He Y."/>
            <person name="Borriss R."/>
        </authorList>
    </citation>
    <scope>NUCLEOTIDE SEQUENCE [LARGE SCALE GENOMIC DNA]</scope>
    <source>
        <strain evidence="5">Y2</strain>
    </source>
</reference>
<dbReference type="AlphaFoldDB" id="I2CBE4"/>
<dbReference type="EMBL" id="CP003332">
    <property type="protein sequence ID" value="AFJ63968.1"/>
    <property type="molecule type" value="Genomic_DNA"/>
</dbReference>
<accession>I2CBE4</accession>
<dbReference type="GO" id="GO:0003677">
    <property type="term" value="F:DNA binding"/>
    <property type="evidence" value="ECO:0007669"/>
    <property type="project" value="UniProtKB-KW"/>
</dbReference>
<dbReference type="InterPro" id="IPR036390">
    <property type="entry name" value="WH_DNA-bd_sf"/>
</dbReference>
<dbReference type="InterPro" id="IPR036388">
    <property type="entry name" value="WH-like_DNA-bd_sf"/>
</dbReference>
<evidence type="ECO:0000259" key="4">
    <source>
        <dbReference type="PROSITE" id="PS50995"/>
    </source>
</evidence>
<gene>
    <name evidence="5" type="primary">ywhA</name>
    <name evidence="5" type="ORF">MUS_4126</name>
</gene>
<dbReference type="SUPFAM" id="SSF46785">
    <property type="entry name" value="Winged helix' DNA-binding domain"/>
    <property type="match status" value="1"/>
</dbReference>